<dbReference type="Pfam" id="PF13845">
    <property type="entry name" value="Septum_form"/>
    <property type="match status" value="1"/>
</dbReference>
<feature type="compositionally biased region" description="Basic and acidic residues" evidence="1">
    <location>
        <begin position="706"/>
        <end position="726"/>
    </location>
</feature>
<feature type="compositionally biased region" description="Basic and acidic residues" evidence="1">
    <location>
        <begin position="328"/>
        <end position="348"/>
    </location>
</feature>
<keyword evidence="2" id="KW-1133">Transmembrane helix</keyword>
<reference evidence="5" key="1">
    <citation type="journal article" date="2019" name="Int. J. Syst. Evol. Microbiol.">
        <title>The Global Catalogue of Microorganisms (GCM) 10K type strain sequencing project: providing services to taxonomists for standard genome sequencing and annotation.</title>
        <authorList>
            <consortium name="The Broad Institute Genomics Platform"/>
            <consortium name="The Broad Institute Genome Sequencing Center for Infectious Disease"/>
            <person name="Wu L."/>
            <person name="Ma J."/>
        </authorList>
    </citation>
    <scope>NUCLEOTIDE SEQUENCE [LARGE SCALE GENOMIC DNA]</scope>
    <source>
        <strain evidence="5">CGMCC 1.12192</strain>
    </source>
</reference>
<evidence type="ECO:0000313" key="4">
    <source>
        <dbReference type="EMBL" id="MFC4827884.1"/>
    </source>
</evidence>
<organism evidence="4 5">
    <name type="scientific">Agromyces aurantiacus</name>
    <dbReference type="NCBI Taxonomy" id="165814"/>
    <lineage>
        <taxon>Bacteria</taxon>
        <taxon>Bacillati</taxon>
        <taxon>Actinomycetota</taxon>
        <taxon>Actinomycetes</taxon>
        <taxon>Micrococcales</taxon>
        <taxon>Microbacteriaceae</taxon>
        <taxon>Agromyces</taxon>
    </lineage>
</organism>
<feature type="compositionally biased region" description="Basic and acidic residues" evidence="1">
    <location>
        <begin position="739"/>
        <end position="757"/>
    </location>
</feature>
<proteinExistence type="predicted"/>
<keyword evidence="2" id="KW-0472">Membrane</keyword>
<feature type="compositionally biased region" description="Pro residues" evidence="1">
    <location>
        <begin position="242"/>
        <end position="253"/>
    </location>
</feature>
<dbReference type="Proteomes" id="UP001595960">
    <property type="component" value="Unassembled WGS sequence"/>
</dbReference>
<name>A0ABV9R1P5_9MICO</name>
<feature type="compositionally biased region" description="Acidic residues" evidence="1">
    <location>
        <begin position="555"/>
        <end position="564"/>
    </location>
</feature>
<feature type="compositionally biased region" description="Low complexity" evidence="1">
    <location>
        <begin position="308"/>
        <end position="317"/>
    </location>
</feature>
<feature type="compositionally biased region" description="Basic and acidic residues" evidence="1">
    <location>
        <begin position="604"/>
        <end position="656"/>
    </location>
</feature>
<evidence type="ECO:0000256" key="1">
    <source>
        <dbReference type="SAM" id="MobiDB-lite"/>
    </source>
</evidence>
<accession>A0ABV9R1P5</accession>
<feature type="compositionally biased region" description="Basic and acidic residues" evidence="1">
    <location>
        <begin position="433"/>
        <end position="486"/>
    </location>
</feature>
<dbReference type="EMBL" id="JBHSJC010000001">
    <property type="protein sequence ID" value="MFC4827884.1"/>
    <property type="molecule type" value="Genomic_DNA"/>
</dbReference>
<evidence type="ECO:0000256" key="2">
    <source>
        <dbReference type="SAM" id="Phobius"/>
    </source>
</evidence>
<keyword evidence="5" id="KW-1185">Reference proteome</keyword>
<sequence length="957" mass="102225">MNGRDGRYDGGDYEDADWLLSQLGSGRRPDLEGRPTLPSATEPVMPEPYAAPAPVEPPPPASRGRRRTEESLDWFSLAEPAEEPDAATRALPVVGEPLRQQAPEPAPAVQPAPAWNQPAWNQPAHPAPPHVPGAPAASERLTSVEPPVGAPVPPAFGGAPAMPVVPPAPVVPPGPVTPPASFALTWGDQAMDSEAGLRAAFRQLSEPVDQARHDEPPHWDAPEPARRPEEPTADRSAFAPPSAAPQPFTPAPQPGGGFPPARSDFDDELWSALTEDAGTPRDDAGWNDGDDWRDRFGGNDGYDDRADGAGADASGFAPELFADGGGYDDGRGYDDRSGYDGRSGDDGRSGYGDRSGYDDRGYDQRSGYDDRRYDERSGYDGRGYDQRSGYDDRSAGYDDRFGYDEPGQDAAGHAGGDGYDDAAGEAFPPTWGRSEHADGADDVRWYADEVAERERRRGEDPRDDATSDRWAPDADAGERAPWDRGESSPMAQELAQTGYFWNLTPDPTGRDPKAEPDDDAPGPRRRTGDDAARDDQPFGVDTYAAVGRFGAPETEAGDADEYADDPFARFAQDEVEDRRAPWQEDDDAAPWEQNQTRAPWEQQDDARAPWEQEDDARAPWEQQDDARAPWEQDDRRAPWADDRGGQDAPGFDDRPGTGRAAEPGTETGDGLSALFGGAGFGATGPMGVVSGAAAGRTAVPPAGRPASRDDEYGRDPFGRDDRDPFGRDPFGNDPFGRGADVRDDRYGDDRYGDDRGGRPAARPASDDDDRGGRSPVTVLAWIAGALAAVLLVVGGIALVSRMTAGGGASEQVASGSEDTVDLPEPTAVQAPGVYPWSQLFGGECLEPFQDAWADEYTVVDCATPHSAQLVLRGEVSTDEAAAFPGEAEVQAQVAQLCAAEGVIDPAAVGDVTDLQMQFSYPVDEAQWTSGERTFYCFVNRSGGEPLAVSVQGPGPQA</sequence>
<comment type="caution">
    <text evidence="4">The sequence shown here is derived from an EMBL/GenBank/DDBJ whole genome shotgun (WGS) entry which is preliminary data.</text>
</comment>
<gene>
    <name evidence="4" type="ORF">ACFPER_03720</name>
</gene>
<feature type="region of interest" description="Disordered" evidence="1">
    <location>
        <begin position="194"/>
        <end position="773"/>
    </location>
</feature>
<keyword evidence="2" id="KW-0812">Transmembrane</keyword>
<feature type="transmembrane region" description="Helical" evidence="2">
    <location>
        <begin position="778"/>
        <end position="799"/>
    </location>
</feature>
<protein>
    <submittedName>
        <fullName evidence="4">Septum formation family protein</fullName>
    </submittedName>
</protein>
<dbReference type="InterPro" id="IPR026004">
    <property type="entry name" value="Septum_form"/>
</dbReference>
<evidence type="ECO:0000313" key="5">
    <source>
        <dbReference type="Proteomes" id="UP001595960"/>
    </source>
</evidence>
<dbReference type="RefSeq" id="WP_204390649.1">
    <property type="nucleotide sequence ID" value="NZ_JAFBBW010000001.1"/>
</dbReference>
<feature type="compositionally biased region" description="Basic and acidic residues" evidence="1">
    <location>
        <begin position="355"/>
        <end position="403"/>
    </location>
</feature>
<evidence type="ECO:0000259" key="3">
    <source>
        <dbReference type="Pfam" id="PF13845"/>
    </source>
</evidence>
<feature type="domain" description="Septum formation-related" evidence="3">
    <location>
        <begin position="842"/>
        <end position="940"/>
    </location>
</feature>
<feature type="region of interest" description="Disordered" evidence="1">
    <location>
        <begin position="19"/>
        <end position="149"/>
    </location>
</feature>
<feature type="compositionally biased region" description="Basic and acidic residues" evidence="1">
    <location>
        <begin position="278"/>
        <end position="307"/>
    </location>
</feature>
<feature type="compositionally biased region" description="Low complexity" evidence="1">
    <location>
        <begin position="111"/>
        <end position="124"/>
    </location>
</feature>
<feature type="compositionally biased region" description="Basic and acidic residues" evidence="1">
    <location>
        <begin position="209"/>
        <end position="233"/>
    </location>
</feature>
<feature type="compositionally biased region" description="Pro residues" evidence="1">
    <location>
        <begin position="45"/>
        <end position="61"/>
    </location>
</feature>
<feature type="compositionally biased region" description="Basic and acidic residues" evidence="1">
    <location>
        <begin position="526"/>
        <end position="536"/>
    </location>
</feature>